<protein>
    <recommendedName>
        <fullName evidence="14">glucan 1,3-beta-glucosidase</fullName>
        <ecNumber evidence="14">3.2.1.58</ecNumber>
    </recommendedName>
    <alternativeName>
        <fullName evidence="15">Exo-1,3-beta-glucanase D</fullName>
    </alternativeName>
</protein>
<feature type="domain" description="Glycoside hydrolase family 5" evidence="16">
    <location>
        <begin position="426"/>
        <end position="682"/>
    </location>
</feature>
<evidence type="ECO:0000259" key="16">
    <source>
        <dbReference type="Pfam" id="PF00150"/>
    </source>
</evidence>
<name>A0AA36N3Y3_9DINO</name>
<proteinExistence type="inferred from homology"/>
<dbReference type="InterPro" id="IPR017853">
    <property type="entry name" value="GH"/>
</dbReference>
<dbReference type="GO" id="GO:0009986">
    <property type="term" value="C:cell surface"/>
    <property type="evidence" value="ECO:0007669"/>
    <property type="project" value="TreeGrafter"/>
</dbReference>
<dbReference type="CDD" id="cd00519">
    <property type="entry name" value="Lipase_3"/>
    <property type="match status" value="1"/>
</dbReference>
<evidence type="ECO:0000256" key="12">
    <source>
        <dbReference type="ARBA" id="ARBA00036824"/>
    </source>
</evidence>
<comment type="subcellular location">
    <subcellularLocation>
        <location evidence="1">Cell membrane</location>
        <topology evidence="1">Single-pass type II membrane protein</topology>
    </subcellularLocation>
</comment>
<dbReference type="GO" id="GO:0004338">
    <property type="term" value="F:glucan exo-1,3-beta-glucosidase activity"/>
    <property type="evidence" value="ECO:0007669"/>
    <property type="project" value="UniProtKB-EC"/>
</dbReference>
<comment type="caution">
    <text evidence="18">The sequence shown here is derived from an EMBL/GenBank/DDBJ whole genome shotgun (WGS) entry which is preliminary data.</text>
</comment>
<dbReference type="InterPro" id="IPR029058">
    <property type="entry name" value="AB_hydrolase_fold"/>
</dbReference>
<dbReference type="Gene3D" id="3.20.20.80">
    <property type="entry name" value="Glycosidases"/>
    <property type="match status" value="1"/>
</dbReference>
<sequence length="763" mass="84605">MERQTFAEQLLLAPERCEAELARARQTYRPGLGSFQWEELGAAFEAGGEQLRVLGEVRPCKDASLDAEFIVHLAFRGSVNQENLATNLQAQLVPLSLGACEGMVHRGFQDAYLALRPRLLERLRCVGRSALVRATGHSLGGALAMLACYDLATSRGLRCECVTWGAPRVGDAACGALLQQLRLARFVNRFDVVPRLPASQEDEADQGYLQQQLSSLLGVHQQRLGASGYVHPCPALELDASAAAAVLHWANAGRSVLQSLAKIRATNSHVDRASVAAGEVLKNADALFPHRMDAYERNLRLRLRGPSALLRVVKDFFTSCAAIPSIALHMLFPPLLMPVSWFMAGASVKERRPADLGKKGVFLDRAATQPQRRGVNLGGWLLLEAGPSAPLNPGRCEWDFMELLRKQQALDVLHRHRETFLCREDFAAIRKMGLNAVRIPFGYWIVTGPTHGDPYEGPALELLDRAVQWAKDFGLEVLLDLHGCPGGESGSAPCGRKNRGWTWKSWRIPETLHALEVVARRYCDQPHVTGLAVCNEPSRLIPGEVLANYYDKAVSLIRACGMSAERVTVVLPVFQRSVPEFAETWQRISGGRHENFCFDVHYYHCFEDEWNRKTLAEHLRAVEENREELQRFPAVVGEWSLALGGRAQTELPSQQAMGLFARQQLAAYASASHGFFFWNWRDSAGVAWDFRNCFQQGLLAGPGAERLSSTTIDLPEISRSLRFCGFGLIPWQFTAKLSGNCALRPGFSFPFYIGCQLAPAPRL</sequence>
<dbReference type="PANTHER" id="PTHR31297:SF34">
    <property type="entry name" value="GLUCAN 1,3-BETA-GLUCOSIDASE 2"/>
    <property type="match status" value="1"/>
</dbReference>
<dbReference type="InterPro" id="IPR050386">
    <property type="entry name" value="Glycosyl_hydrolase_5"/>
</dbReference>
<reference evidence="18" key="1">
    <citation type="submission" date="2023-08" db="EMBL/GenBank/DDBJ databases">
        <authorList>
            <person name="Chen Y."/>
            <person name="Shah S."/>
            <person name="Dougan E. K."/>
            <person name="Thang M."/>
            <person name="Chan C."/>
        </authorList>
    </citation>
    <scope>NUCLEOTIDE SEQUENCE</scope>
</reference>
<dbReference type="GO" id="GO:0005886">
    <property type="term" value="C:plasma membrane"/>
    <property type="evidence" value="ECO:0007669"/>
    <property type="project" value="UniProtKB-SubCell"/>
</dbReference>
<keyword evidence="9" id="KW-0325">Glycoprotein</keyword>
<dbReference type="PANTHER" id="PTHR31297">
    <property type="entry name" value="GLUCAN ENDO-1,6-BETA-GLUCOSIDASE B"/>
    <property type="match status" value="1"/>
</dbReference>
<evidence type="ECO:0000256" key="5">
    <source>
        <dbReference type="ARBA" id="ARBA00022801"/>
    </source>
</evidence>
<evidence type="ECO:0000256" key="15">
    <source>
        <dbReference type="ARBA" id="ARBA00041260"/>
    </source>
</evidence>
<keyword evidence="11" id="KW-0961">Cell wall biogenesis/degradation</keyword>
<keyword evidence="10" id="KW-0326">Glycosidase</keyword>
<evidence type="ECO:0000256" key="6">
    <source>
        <dbReference type="ARBA" id="ARBA00022968"/>
    </source>
</evidence>
<accession>A0AA36N3Y3</accession>
<keyword evidence="7" id="KW-1133">Transmembrane helix</keyword>
<keyword evidence="8" id="KW-0472">Membrane</keyword>
<dbReference type="EC" id="3.2.1.58" evidence="14"/>
<dbReference type="EMBL" id="CAUJNA010003279">
    <property type="protein sequence ID" value="CAJ1397775.1"/>
    <property type="molecule type" value="Genomic_DNA"/>
</dbReference>
<dbReference type="GO" id="GO:0071555">
    <property type="term" value="P:cell wall organization"/>
    <property type="evidence" value="ECO:0007669"/>
    <property type="project" value="UniProtKB-KW"/>
</dbReference>
<keyword evidence="3" id="KW-1003">Cell membrane</keyword>
<dbReference type="GO" id="GO:0006629">
    <property type="term" value="P:lipid metabolic process"/>
    <property type="evidence" value="ECO:0007669"/>
    <property type="project" value="InterPro"/>
</dbReference>
<organism evidence="18 19">
    <name type="scientific">Effrenium voratum</name>
    <dbReference type="NCBI Taxonomy" id="2562239"/>
    <lineage>
        <taxon>Eukaryota</taxon>
        <taxon>Sar</taxon>
        <taxon>Alveolata</taxon>
        <taxon>Dinophyceae</taxon>
        <taxon>Suessiales</taxon>
        <taxon>Symbiodiniaceae</taxon>
        <taxon>Effrenium</taxon>
    </lineage>
</organism>
<evidence type="ECO:0000259" key="17">
    <source>
        <dbReference type="Pfam" id="PF01764"/>
    </source>
</evidence>
<comment type="similarity">
    <text evidence="2">Belongs to the glycosyl hydrolase 5 (cellulase A) family.</text>
</comment>
<keyword evidence="4" id="KW-0812">Transmembrane</keyword>
<dbReference type="SUPFAM" id="SSF53474">
    <property type="entry name" value="alpha/beta-Hydrolases"/>
    <property type="match status" value="1"/>
</dbReference>
<evidence type="ECO:0000256" key="8">
    <source>
        <dbReference type="ARBA" id="ARBA00023136"/>
    </source>
</evidence>
<dbReference type="Pfam" id="PF01764">
    <property type="entry name" value="Lipase_3"/>
    <property type="match status" value="1"/>
</dbReference>
<gene>
    <name evidence="18" type="ORF">EVOR1521_LOCUS21721</name>
</gene>
<dbReference type="AlphaFoldDB" id="A0AA36N3Y3"/>
<dbReference type="Proteomes" id="UP001178507">
    <property type="component" value="Unassembled WGS sequence"/>
</dbReference>
<evidence type="ECO:0000256" key="4">
    <source>
        <dbReference type="ARBA" id="ARBA00022692"/>
    </source>
</evidence>
<dbReference type="Pfam" id="PF00150">
    <property type="entry name" value="Cellulase"/>
    <property type="match status" value="1"/>
</dbReference>
<dbReference type="InterPro" id="IPR001547">
    <property type="entry name" value="Glyco_hydro_5"/>
</dbReference>
<keyword evidence="6" id="KW-0735">Signal-anchor</keyword>
<evidence type="ECO:0000256" key="11">
    <source>
        <dbReference type="ARBA" id="ARBA00023316"/>
    </source>
</evidence>
<dbReference type="SUPFAM" id="SSF51445">
    <property type="entry name" value="(Trans)glycosidases"/>
    <property type="match status" value="1"/>
</dbReference>
<evidence type="ECO:0000256" key="14">
    <source>
        <dbReference type="ARBA" id="ARBA00038929"/>
    </source>
</evidence>
<comment type="function">
    <text evidence="13">Glucosidase involved in the degradation of cellulosic biomass. Active on lichenan.</text>
</comment>
<evidence type="ECO:0000256" key="7">
    <source>
        <dbReference type="ARBA" id="ARBA00022989"/>
    </source>
</evidence>
<keyword evidence="19" id="KW-1185">Reference proteome</keyword>
<evidence type="ECO:0000313" key="18">
    <source>
        <dbReference type="EMBL" id="CAJ1397775.1"/>
    </source>
</evidence>
<feature type="domain" description="Fungal lipase-type" evidence="17">
    <location>
        <begin position="73"/>
        <end position="199"/>
    </location>
</feature>
<evidence type="ECO:0000256" key="9">
    <source>
        <dbReference type="ARBA" id="ARBA00023180"/>
    </source>
</evidence>
<evidence type="ECO:0000313" key="19">
    <source>
        <dbReference type="Proteomes" id="UP001178507"/>
    </source>
</evidence>
<dbReference type="InterPro" id="IPR002921">
    <property type="entry name" value="Fungal_lipase-type"/>
</dbReference>
<evidence type="ECO:0000256" key="2">
    <source>
        <dbReference type="ARBA" id="ARBA00005641"/>
    </source>
</evidence>
<comment type="catalytic activity">
    <reaction evidence="12">
        <text>Successive hydrolysis of beta-D-glucose units from the non-reducing ends of (1-&gt;3)-beta-D-glucans, releasing alpha-glucose.</text>
        <dbReference type="EC" id="3.2.1.58"/>
    </reaction>
</comment>
<evidence type="ECO:0000256" key="10">
    <source>
        <dbReference type="ARBA" id="ARBA00023295"/>
    </source>
</evidence>
<keyword evidence="5" id="KW-0378">Hydrolase</keyword>
<evidence type="ECO:0000256" key="13">
    <source>
        <dbReference type="ARBA" id="ARBA00037126"/>
    </source>
</evidence>
<evidence type="ECO:0000256" key="3">
    <source>
        <dbReference type="ARBA" id="ARBA00022475"/>
    </source>
</evidence>
<evidence type="ECO:0000256" key="1">
    <source>
        <dbReference type="ARBA" id="ARBA00004401"/>
    </source>
</evidence>
<dbReference type="Gene3D" id="3.40.50.1820">
    <property type="entry name" value="alpha/beta hydrolase"/>
    <property type="match status" value="1"/>
</dbReference>
<dbReference type="GO" id="GO:0005576">
    <property type="term" value="C:extracellular region"/>
    <property type="evidence" value="ECO:0007669"/>
    <property type="project" value="TreeGrafter"/>
</dbReference>
<dbReference type="GO" id="GO:0009251">
    <property type="term" value="P:glucan catabolic process"/>
    <property type="evidence" value="ECO:0007669"/>
    <property type="project" value="TreeGrafter"/>
</dbReference>